<dbReference type="InterPro" id="IPR006145">
    <property type="entry name" value="PsdUridine_synth_RsuA/RluA"/>
</dbReference>
<dbReference type="GO" id="GO:0000455">
    <property type="term" value="P:enzyme-directed rRNA pseudouridine synthesis"/>
    <property type="evidence" value="ECO:0007669"/>
    <property type="project" value="TreeGrafter"/>
</dbReference>
<feature type="domain" description="Pseudouridine synthase RsuA/RluA-like" evidence="4">
    <location>
        <begin position="1027"/>
        <end position="1106"/>
    </location>
</feature>
<feature type="region of interest" description="Disordered" evidence="2">
    <location>
        <begin position="1369"/>
        <end position="1399"/>
    </location>
</feature>
<evidence type="ECO:0000256" key="1">
    <source>
        <dbReference type="ARBA" id="ARBA00010876"/>
    </source>
</evidence>
<organism evidence="5">
    <name type="scientific">Neospora caninum (strain Liverpool)</name>
    <dbReference type="NCBI Taxonomy" id="572307"/>
    <lineage>
        <taxon>Eukaryota</taxon>
        <taxon>Sar</taxon>
        <taxon>Alveolata</taxon>
        <taxon>Apicomplexa</taxon>
        <taxon>Conoidasida</taxon>
        <taxon>Coccidia</taxon>
        <taxon>Eucoccidiorida</taxon>
        <taxon>Eimeriorina</taxon>
        <taxon>Sarcocystidae</taxon>
        <taxon>Neospora</taxon>
    </lineage>
</organism>
<feature type="compositionally biased region" description="Low complexity" evidence="2">
    <location>
        <begin position="467"/>
        <end position="480"/>
    </location>
</feature>
<gene>
    <name evidence="5" type="ORF">BN1204_055930</name>
</gene>
<dbReference type="GO" id="GO:0003723">
    <property type="term" value="F:RNA binding"/>
    <property type="evidence" value="ECO:0007669"/>
    <property type="project" value="InterPro"/>
</dbReference>
<dbReference type="CDD" id="cd02869">
    <property type="entry name" value="PseudoU_synth_RluA_like"/>
    <property type="match status" value="1"/>
</dbReference>
<sequence>MTPPAFSLVLSLFFLSLVSAELGHAWSAGGSSHPAANVSASNGPCTLVLHFSSCRDVLTCGIPQLFSKNRNAHARVASCASPPHSGRASESACPGAESLSPVPCGDTQNLEVCKGRVSKKTAPVATRADFEPASFSPSLSRPRLFSSEVSQATEAPAKRIRGGGTGGVAPRQPRRYLDAVRHLRARRSLPWRCSTLHPSLREFARRFPVCPFLPCALQVSPPDAFRRVSAAHVLPAGPGNGFSFTRQPQARRKREREHASAVLAFLGPRQPPSPLPRAGLPTRLSPRGARHPKSQAAFWTAAAAPTAALPFPLFARIPGAFKPTSASCEQPAFGSVSFLSFLSSQTSLLRDALTHASLTAPTGDTRASLDRRSESGRSAVAAASTFRLRAPPLPASSMASAGERDASPDTRFVIDSEPADSAQASAFRRFLRGCFATALVEARRDRQDGATRETCQTDPLCRRPLASSSKSSCSSSADPTSSCSRCSASSSASSSACSSAFLVSSRASASLRADSASSPCTVASEPSPSGELSPVNGVRRAAFEESATRALAEIVLDAPCFSRLHAKLQGLARCRRRPVPPVASGDTTAAGSRDENGGACAGSSDRAPAFPRLPSDAPISDETSKAKCRFRHREESYAAPKQSVQCTSQESASAAGSRARQSGGRERCGQGNRAAGSEGKEESRRRAAAAADDVETTGGEATALEGEEEATHGMQEDGQLEEERNDALRKPARNDTDQNQKEENASKAHKESTGEGVGNEGRSYRLELHRESVVQRVRQLATLIVDLGSTYDVLHRKSLEAAADEERGGQEATEDAKAKAHEEPVAMAGHRDEADRDRTDQEDASRSTHAARHRGQDAPEAAAMPACSEFGNDQPPRESSKLAETQETFAATYEEGKMSLGDAASLIVEQPWYLLREFPIVYEDANLVIISKPFDVRVDVPLKREDGDGDGAAGEGQTEPPRSDAPDRADAEATAEATTDERSKNAADGDSQVGGKGNQLPGAWERRFRTEFTVADWYRRHSERMRQRQAHAEAEPTDQDKEPCKVRLCHQLDYATSGLLMVAHNQKTARIVQTLLQRREIQKEYLALVYGHPQWSEVEVVTLVAPHSTHAFKMMATDAQGVPLSPVSPGAFASGVAAYRCMYGSVMPAHASSPGSSRSPSSSALPHASSFPSCASLRPPSVSSSPANSLAAPCTLASESPACFGGRRVETRRRGRSLQLDETFEEAATFKVEQDNEAGAAAGRTCQLGRRPVSKARSGKRAVSRVQVLYKGYLRNLPEPLVGVPGALVKLSLLTGRRHQLRVHCEHLGHPIVGDATYGTGDQTPFRMFLHATSLQFPSFPASSVSSPSGSSSLRSSCQQIKCRLPDHAGSLASTTGAPRPVSSFSDVDGRPEQGAKRCGGRAKTEEILFLETLKRSTFVDDPGFQFFLGASESGHSLDGV</sequence>
<name>A0A0F7UN23_NEOCL</name>
<feature type="region of interest" description="Disordered" evidence="2">
    <location>
        <begin position="237"/>
        <end position="291"/>
    </location>
</feature>
<feature type="region of interest" description="Disordered" evidence="2">
    <location>
        <begin position="131"/>
        <end position="172"/>
    </location>
</feature>
<dbReference type="Gene3D" id="3.30.2350.10">
    <property type="entry name" value="Pseudouridine synthase"/>
    <property type="match status" value="2"/>
</dbReference>
<feature type="chain" id="PRO_5002523480" evidence="3">
    <location>
        <begin position="21"/>
        <end position="1441"/>
    </location>
</feature>
<dbReference type="InterPro" id="IPR050188">
    <property type="entry name" value="RluA_PseudoU_synthase"/>
</dbReference>
<dbReference type="GO" id="GO:0009982">
    <property type="term" value="F:pseudouridine synthase activity"/>
    <property type="evidence" value="ECO:0007669"/>
    <property type="project" value="InterPro"/>
</dbReference>
<evidence type="ECO:0000256" key="3">
    <source>
        <dbReference type="SAM" id="SignalP"/>
    </source>
</evidence>
<dbReference type="PANTHER" id="PTHR21600">
    <property type="entry name" value="MITOCHONDRIAL RNA PSEUDOURIDINE SYNTHASE"/>
    <property type="match status" value="1"/>
</dbReference>
<dbReference type="PANTHER" id="PTHR21600:SF87">
    <property type="entry name" value="RNA PSEUDOURIDYLATE SYNTHASE DOMAIN-CONTAINING PROTEIN 1"/>
    <property type="match status" value="1"/>
</dbReference>
<feature type="compositionally biased region" description="Basic and acidic residues" evidence="2">
    <location>
        <begin position="709"/>
        <end position="753"/>
    </location>
</feature>
<comment type="similarity">
    <text evidence="1">Belongs to the pseudouridine synthase RluA family.</text>
</comment>
<feature type="region of interest" description="Disordered" evidence="2">
    <location>
        <begin position="1150"/>
        <end position="1170"/>
    </location>
</feature>
<keyword evidence="3" id="KW-0732">Signal</keyword>
<feature type="region of interest" description="Disordered" evidence="2">
    <location>
        <begin position="802"/>
        <end position="861"/>
    </location>
</feature>
<dbReference type="EMBL" id="LN714486">
    <property type="protein sequence ID" value="CEL69895.1"/>
    <property type="molecule type" value="Genomic_DNA"/>
</dbReference>
<reference evidence="5" key="1">
    <citation type="journal article" date="2015" name="PLoS ONE">
        <title>Comprehensive Evaluation of Toxoplasma gondii VEG and Neospora caninum LIV Genomes with Tachyzoite Stage Transcriptome and Proteome Defines Novel Transcript Features.</title>
        <authorList>
            <person name="Ramaprasad A."/>
            <person name="Mourier T."/>
            <person name="Naeem R."/>
            <person name="Malas T.B."/>
            <person name="Moussa E."/>
            <person name="Panigrahi A."/>
            <person name="Vermont S.J."/>
            <person name="Otto T.D."/>
            <person name="Wastling J."/>
            <person name="Pain A."/>
        </authorList>
    </citation>
    <scope>NUCLEOTIDE SEQUENCE</scope>
    <source>
        <strain evidence="5">Liverpool</strain>
    </source>
</reference>
<feature type="compositionally biased region" description="Basic and acidic residues" evidence="2">
    <location>
        <begin position="802"/>
        <end position="846"/>
    </location>
</feature>
<feature type="compositionally biased region" description="Low complexity" evidence="2">
    <location>
        <begin position="688"/>
        <end position="704"/>
    </location>
</feature>
<accession>A0A0F7UN23</accession>
<dbReference type="SUPFAM" id="SSF55120">
    <property type="entry name" value="Pseudouridine synthase"/>
    <property type="match status" value="1"/>
</dbReference>
<feature type="region of interest" description="Disordered" evidence="2">
    <location>
        <begin position="577"/>
        <end position="761"/>
    </location>
</feature>
<dbReference type="InterPro" id="IPR020103">
    <property type="entry name" value="PsdUridine_synth_cat_dom_sf"/>
</dbReference>
<evidence type="ECO:0000313" key="5">
    <source>
        <dbReference type="EMBL" id="CEL69895.1"/>
    </source>
</evidence>
<feature type="compositionally biased region" description="Low complexity" evidence="2">
    <location>
        <begin position="134"/>
        <end position="147"/>
    </location>
</feature>
<feature type="compositionally biased region" description="Basic and acidic residues" evidence="2">
    <location>
        <begin position="961"/>
        <end position="971"/>
    </location>
</feature>
<dbReference type="Pfam" id="PF00849">
    <property type="entry name" value="PseudoU_synth_2"/>
    <property type="match status" value="1"/>
</dbReference>
<feature type="signal peptide" evidence="3">
    <location>
        <begin position="1"/>
        <end position="20"/>
    </location>
</feature>
<protein>
    <submittedName>
        <fullName evidence="5">RNA pseudouridylate synthase family protein,putative</fullName>
    </submittedName>
</protein>
<feature type="region of interest" description="Disordered" evidence="2">
    <location>
        <begin position="461"/>
        <end position="480"/>
    </location>
</feature>
<feature type="compositionally biased region" description="Low complexity" evidence="2">
    <location>
        <begin position="648"/>
        <end position="662"/>
    </location>
</feature>
<evidence type="ECO:0000259" key="4">
    <source>
        <dbReference type="Pfam" id="PF00849"/>
    </source>
</evidence>
<feature type="region of interest" description="Disordered" evidence="2">
    <location>
        <begin position="941"/>
        <end position="1001"/>
    </location>
</feature>
<evidence type="ECO:0000256" key="2">
    <source>
        <dbReference type="SAM" id="MobiDB-lite"/>
    </source>
</evidence>
<proteinExistence type="inferred from homology"/>